<protein>
    <submittedName>
        <fullName evidence="1">Uncharacterized protein</fullName>
    </submittedName>
</protein>
<evidence type="ECO:0000313" key="1">
    <source>
        <dbReference type="EMBL" id="MBX71571.1"/>
    </source>
</evidence>
<dbReference type="EMBL" id="GGEC01091087">
    <property type="protein sequence ID" value="MBX71571.1"/>
    <property type="molecule type" value="Transcribed_RNA"/>
</dbReference>
<sequence length="24" mass="2741">MLGGDTNSDMAIKNKYSYMCTLFH</sequence>
<name>A0A2P2QXE3_RHIMU</name>
<reference evidence="1" key="1">
    <citation type="submission" date="2018-02" db="EMBL/GenBank/DDBJ databases">
        <title>Rhizophora mucronata_Transcriptome.</title>
        <authorList>
            <person name="Meera S.P."/>
            <person name="Sreeshan A."/>
            <person name="Augustine A."/>
        </authorList>
    </citation>
    <scope>NUCLEOTIDE SEQUENCE</scope>
    <source>
        <tissue evidence="1">Leaf</tissue>
    </source>
</reference>
<organism evidence="1">
    <name type="scientific">Rhizophora mucronata</name>
    <name type="common">Asiatic mangrove</name>
    <dbReference type="NCBI Taxonomy" id="61149"/>
    <lineage>
        <taxon>Eukaryota</taxon>
        <taxon>Viridiplantae</taxon>
        <taxon>Streptophyta</taxon>
        <taxon>Embryophyta</taxon>
        <taxon>Tracheophyta</taxon>
        <taxon>Spermatophyta</taxon>
        <taxon>Magnoliopsida</taxon>
        <taxon>eudicotyledons</taxon>
        <taxon>Gunneridae</taxon>
        <taxon>Pentapetalae</taxon>
        <taxon>rosids</taxon>
        <taxon>fabids</taxon>
        <taxon>Malpighiales</taxon>
        <taxon>Rhizophoraceae</taxon>
        <taxon>Rhizophora</taxon>
    </lineage>
</organism>
<dbReference type="AlphaFoldDB" id="A0A2P2QXE3"/>
<accession>A0A2P2QXE3</accession>
<proteinExistence type="predicted"/>